<dbReference type="InterPro" id="IPR036596">
    <property type="entry name" value="Cyt-C_aa3_sf"/>
</dbReference>
<evidence type="ECO:0000259" key="2">
    <source>
        <dbReference type="Pfam" id="PF07835"/>
    </source>
</evidence>
<keyword evidence="4" id="KW-1185">Reference proteome</keyword>
<dbReference type="Proteomes" id="UP000281094">
    <property type="component" value="Unassembled WGS sequence"/>
</dbReference>
<evidence type="ECO:0000313" key="4">
    <source>
        <dbReference type="Proteomes" id="UP000281094"/>
    </source>
</evidence>
<dbReference type="RefSeq" id="WP_121645460.1">
    <property type="nucleotide sequence ID" value="NZ_RCWN01000001.1"/>
</dbReference>
<feature type="transmembrane region" description="Helical" evidence="1">
    <location>
        <begin position="31"/>
        <end position="50"/>
    </location>
</feature>
<comment type="caution">
    <text evidence="3">The sequence shown here is derived from an EMBL/GenBank/DDBJ whole genome shotgun (WGS) entry which is preliminary data.</text>
</comment>
<accession>A0A3L7JJ35</accession>
<name>A0A3L7JJ35_9HYPH</name>
<dbReference type="AlphaFoldDB" id="A0A3L7JJ35"/>
<reference evidence="3 4" key="1">
    <citation type="submission" date="2018-10" db="EMBL/GenBank/DDBJ databases">
        <title>Notoacmeibacter sp. M2BS9Y-3-1, whole genome shotgun sequence.</title>
        <authorList>
            <person name="Tuo L."/>
        </authorList>
    </citation>
    <scope>NUCLEOTIDE SEQUENCE [LARGE SCALE GENOMIC DNA]</scope>
    <source>
        <strain evidence="3 4">M2BS9Y-3-1</strain>
    </source>
</reference>
<feature type="transmembrane region" description="Helical" evidence="1">
    <location>
        <begin position="56"/>
        <end position="74"/>
    </location>
</feature>
<dbReference type="Gene3D" id="1.20.5.160">
    <property type="entry name" value="Bacterial aa3 type cytochrome c oxidase subunit IV"/>
    <property type="match status" value="1"/>
</dbReference>
<keyword evidence="1" id="KW-0472">Membrane</keyword>
<dbReference type="EMBL" id="RCWN01000001">
    <property type="protein sequence ID" value="RLQ88492.1"/>
    <property type="molecule type" value="Genomic_DNA"/>
</dbReference>
<protein>
    <submittedName>
        <fullName evidence="3">Aa3-type cytochrome c oxidase subunit IV</fullName>
    </submittedName>
</protein>
<feature type="domain" description="Cytochrome c oxidase subunit IV bacterial aa3 type" evidence="2">
    <location>
        <begin position="9"/>
        <end position="50"/>
    </location>
</feature>
<proteinExistence type="predicted"/>
<evidence type="ECO:0000256" key="1">
    <source>
        <dbReference type="SAM" id="Phobius"/>
    </source>
</evidence>
<dbReference type="Pfam" id="PF07835">
    <property type="entry name" value="COX4_pro_2"/>
    <property type="match status" value="1"/>
</dbReference>
<dbReference type="InterPro" id="IPR012422">
    <property type="entry name" value="Cyt_c_oxidase_su4_bac-aa3"/>
</dbReference>
<evidence type="ECO:0000313" key="3">
    <source>
        <dbReference type="EMBL" id="RLQ88492.1"/>
    </source>
</evidence>
<gene>
    <name evidence="3" type="ORF">D8780_10015</name>
</gene>
<keyword evidence="1" id="KW-1133">Transmembrane helix</keyword>
<keyword evidence="1" id="KW-0812">Transmembrane</keyword>
<organism evidence="3 4">
    <name type="scientific">Notoacmeibacter ruber</name>
    <dbReference type="NCBI Taxonomy" id="2670375"/>
    <lineage>
        <taxon>Bacteria</taxon>
        <taxon>Pseudomonadati</taxon>
        <taxon>Pseudomonadota</taxon>
        <taxon>Alphaproteobacteria</taxon>
        <taxon>Hyphomicrobiales</taxon>
        <taxon>Notoacmeibacteraceae</taxon>
        <taxon>Notoacmeibacter</taxon>
    </lineage>
</organism>
<sequence>MAEHLDEAKFETGAEMDYGEHEKTYSMFLSVTKWSALFCVALLIAMAFGFFTTAGFISSTILFILLLVVSAFLIK</sequence>
<dbReference type="SUPFAM" id="SSF81469">
    <property type="entry name" value="Bacterial aa3 type cytochrome c oxidase subunit IV"/>
    <property type="match status" value="1"/>
</dbReference>